<proteinExistence type="predicted"/>
<dbReference type="InterPro" id="IPR016024">
    <property type="entry name" value="ARM-type_fold"/>
</dbReference>
<organism evidence="5 6">
    <name type="scientific">Acanthoscelides obtectus</name>
    <name type="common">Bean weevil</name>
    <name type="synonym">Bruchus obtectus</name>
    <dbReference type="NCBI Taxonomy" id="200917"/>
    <lineage>
        <taxon>Eukaryota</taxon>
        <taxon>Metazoa</taxon>
        <taxon>Ecdysozoa</taxon>
        <taxon>Arthropoda</taxon>
        <taxon>Hexapoda</taxon>
        <taxon>Insecta</taxon>
        <taxon>Pterygota</taxon>
        <taxon>Neoptera</taxon>
        <taxon>Endopterygota</taxon>
        <taxon>Coleoptera</taxon>
        <taxon>Polyphaga</taxon>
        <taxon>Cucujiformia</taxon>
        <taxon>Chrysomeloidea</taxon>
        <taxon>Chrysomelidae</taxon>
        <taxon>Bruchinae</taxon>
        <taxon>Bruchini</taxon>
        <taxon>Acanthoscelides</taxon>
    </lineage>
</organism>
<feature type="domain" description="U3 small nucleolar RNA-associated protein 20" evidence="3">
    <location>
        <begin position="1764"/>
        <end position="1979"/>
    </location>
</feature>
<name>A0A9P0PNC5_ACAOB</name>
<dbReference type="Pfam" id="PF20416">
    <property type="entry name" value="UTP20"/>
    <property type="match status" value="1"/>
</dbReference>
<dbReference type="Proteomes" id="UP001152888">
    <property type="component" value="Unassembled WGS sequence"/>
</dbReference>
<gene>
    <name evidence="5" type="ORF">ACAOBT_LOCUS19958</name>
</gene>
<dbReference type="InterPro" id="IPR057525">
    <property type="entry name" value="UTP20_C"/>
</dbReference>
<evidence type="ECO:0008006" key="7">
    <source>
        <dbReference type="Google" id="ProtNLM"/>
    </source>
</evidence>
<dbReference type="Gene3D" id="1.25.10.10">
    <property type="entry name" value="Leucine-rich Repeat Variant"/>
    <property type="match status" value="4"/>
</dbReference>
<protein>
    <recommendedName>
        <fullName evidence="7">Small subunit processome component 20 homolog</fullName>
    </recommendedName>
</protein>
<feature type="compositionally biased region" description="Basic residues" evidence="1">
    <location>
        <begin position="2660"/>
        <end position="2674"/>
    </location>
</feature>
<dbReference type="InterPro" id="IPR046523">
    <property type="entry name" value="UTP20_dom"/>
</dbReference>
<feature type="domain" description="U3 small nucleolar RNA-associated protein 20 C-terminal" evidence="4">
    <location>
        <begin position="2334"/>
        <end position="2676"/>
    </location>
</feature>
<comment type="caution">
    <text evidence="5">The sequence shown here is derived from an EMBL/GenBank/DDBJ whole genome shotgun (WGS) entry which is preliminary data.</text>
</comment>
<dbReference type="PANTHER" id="PTHR17695">
    <property type="entry name" value="SMALL SUBUNIT PROCESSOME COMPONENT 20 HOMOLOG"/>
    <property type="match status" value="1"/>
</dbReference>
<dbReference type="SUPFAM" id="SSF48371">
    <property type="entry name" value="ARM repeat"/>
    <property type="match status" value="2"/>
</dbReference>
<dbReference type="OrthoDB" id="360653at2759"/>
<dbReference type="EMBL" id="CAKOFQ010007101">
    <property type="protein sequence ID" value="CAH1990926.1"/>
    <property type="molecule type" value="Genomic_DNA"/>
</dbReference>
<feature type="region of interest" description="Disordered" evidence="1">
    <location>
        <begin position="2660"/>
        <end position="2680"/>
    </location>
</feature>
<dbReference type="GO" id="GO:0030686">
    <property type="term" value="C:90S preribosome"/>
    <property type="evidence" value="ECO:0007669"/>
    <property type="project" value="TreeGrafter"/>
</dbReference>
<accession>A0A9P0PNC5</accession>
<dbReference type="Pfam" id="PF23099">
    <property type="entry name" value="UTP20_C"/>
    <property type="match status" value="1"/>
</dbReference>
<dbReference type="InterPro" id="IPR011989">
    <property type="entry name" value="ARM-like"/>
</dbReference>
<evidence type="ECO:0000256" key="1">
    <source>
        <dbReference type="SAM" id="MobiDB-lite"/>
    </source>
</evidence>
<dbReference type="Pfam" id="PF07539">
    <property type="entry name" value="UTP20_N"/>
    <property type="match status" value="1"/>
</dbReference>
<reference evidence="5" key="1">
    <citation type="submission" date="2022-03" db="EMBL/GenBank/DDBJ databases">
        <authorList>
            <person name="Sayadi A."/>
        </authorList>
    </citation>
    <scope>NUCLEOTIDE SEQUENCE</scope>
</reference>
<keyword evidence="6" id="KW-1185">Reference proteome</keyword>
<dbReference type="InterPro" id="IPR052575">
    <property type="entry name" value="SSU_processome_comp_20"/>
</dbReference>
<dbReference type="GO" id="GO:0032040">
    <property type="term" value="C:small-subunit processome"/>
    <property type="evidence" value="ECO:0007669"/>
    <property type="project" value="TreeGrafter"/>
</dbReference>
<dbReference type="PANTHER" id="PTHR17695:SF11">
    <property type="entry name" value="SMALL SUBUNIT PROCESSOME COMPONENT 20 HOMOLOG"/>
    <property type="match status" value="1"/>
</dbReference>
<evidence type="ECO:0000313" key="5">
    <source>
        <dbReference type="EMBL" id="CAH1990926.1"/>
    </source>
</evidence>
<evidence type="ECO:0000259" key="3">
    <source>
        <dbReference type="Pfam" id="PF20416"/>
    </source>
</evidence>
<evidence type="ECO:0000313" key="6">
    <source>
        <dbReference type="Proteomes" id="UP001152888"/>
    </source>
</evidence>
<dbReference type="InterPro" id="IPR011430">
    <property type="entry name" value="UTP20_N"/>
</dbReference>
<feature type="domain" description="U3 small nucleolar RNA-associated protein 20 N-terminal" evidence="2">
    <location>
        <begin position="869"/>
        <end position="1487"/>
    </location>
</feature>
<sequence length="2700" mass="311490">MKNKSTRHKIQNTFKFLPFAERIANIDVDVFHKVSHEYEDQYEENESYFHQTIEKWNVLNLSEGYEAFRKEVRDHEIITLPQLLLVKERVTETLLKHLKLRDTLYLQPLLELVVALAKDLQKEFYSFYPQFLEVLILLLNTKDSDQLEWTFTCLAYIFKFLWRPLVKDINKVFKSLLPLLSDTKPEYVNNFAAESFAFVARKVKDKRSFLVLLLKAVENHSDGTVGCAKLLFHVINGVDRQFHSYAETIFPFLLESLSDESLPQNTLCTVLTHIVDDILNNIHPQKADLFWTSCLNRINTLLDKNSSTNDENVIKNIDLLMKIIEQAIEFKSGKFLTKPIDIIQLIMKILSDSSMPEYFVLTVSRIGILILLSKNLRLTQEQASMLTRKMLALQYEAVLLRFVEQISPYTGFEALVLPNFLRYMSENPNDECLQVLTKVLLKKSPLCESGIGYHDWKKYPIDFKEYNTVIMEVLHKQIKTDTTEIMQSFDSYLCSLICLPHLFIKPIDEVKTVLHEKLVAFVKMLDNTENIQFQKHLFMLNSTLECLLHLGELNIVQNIFMGDLLQKLLDHSSNPKYILSLKTISLCLTALHENTEIINMDTLKKINKTLEKNFSSPYHEMRLLTAQIYTNFENLSEFNLKHSQDPEVIPEEWKVFSICYEVESTDPQVDTYREQLQRLEKLSYERPQVLMCSQTEFKTIPLRYVCGSLYMNFRLIWDPVTKLIATHAQGMSINEFWDVFGNELIGVCQNIEGKMQYHPSYSETKFDFVGELFRESQEIKSKPDFINYRILLWKAMAMFPNVPEAKTRDVSELVLNFIGNEYVRFNSEGAAFYSIKQKSNEAVIEDLENEDASKQRCAKEFYLSKKLAVRTLLQKLAVFSQIKSPLSMYREPELYKLYFDLLQNKDPAIQKSALDCIMTYKNKSLTPYKDRVYNLVDENNFKHEITSFRIDKDSDMVQSEHREVLIPLVMQIVFCKMSAKIGLRTGGKSSGQLKRNQIVRFLAGCEEDEILIFLQKALKLYSTYLESDPLDIVKKITDVVNLEKFLPPKRLQSTVNLLTVIFEQCGGLLGEKSLGFLLKVLLTVGSFLKVAHENSEQVHSGFSTMLRNVRTSSIKLLAHFYHHFDKYRWTCSEINAVFTVFVWPYVDKLNTEGIHSPTTLLKLFVQWGSNPRYFTLLVKCKDEENQYVLQHVIKLFCNEKANVAVVNAIEEMLEKVLLLEEDEEDKHLKMPVENLQPIEKSILEKVGSVANLNYGSCILLPHVPAILDKIKKKLITKTKNLNTKELFILSRVSELVWEPDLSDTVLDLLLPIVLKKTSAPEEVVLKYVESMCNLIRNVSKPDIHLKELSPLFGQVTYTTSRKVLVKVLEVISAKSENEDLKNVEIIPQLNAYDKKWVDQPDFECRHNAFKNIQSLMDKNEISLPLGILIIHNCFFFMKSERDLSLKESSSHTLRQISVYLLKTFSKQTDIILNESLFTLIRATLKNQDDNVRNEAIQLLGHIVRECPEAHFILTDLNHFTNKSDPEVDFFENLTHLQIHRHARALIKFSQITQELTVSLNPRTLTQFVLPLASHYLCNEKYVGKNSVIDAAIEAIGTMCRLLPWHQYEGLLRYYLDSLSTKMEYQKQLVRLTVAILDAFHFDLGKGVVAKKVEEVDTIEDDKMGKSADKMAEDEKVIDESVEMEKGVDEYVETEEVEADDSEEKEDEIVKITEKTTVLCKSTATRVIRTIQFGLLPKLHKTLAELTHHDTSHKINRKKLGIQREEEDLMKVPISLAVVKLLQRLPVEIMEANLPGVFMKTCTFLKSHLDSVRKVARETLQKITLTLGPKYLKPLLNEMAPLLNRGFQVHVLVFTIHGVLNCLKNLYQIGHIDEILLTVLNLCTADLFGVLSEEKEIAKIAVKVSEARHTKTFDTLQILAQFISDSCFLDLIFPIKKVLERTHSFKTVSRVQEALRFIALGLVDNQFIPVESLLKFAFGIASKSIPQLLPKTAKHQSKKGEMKKIEKEDCFIIPKIPDNRKAYREQNVKIASDTNAHVLVEFGLRLCLLLLKRDKVRDSNYKKFMDPFVNVVKDCLKSKQVKLCTLTLQCLTYMFKYDLPSLKNNMKVITKDIMVILHKYASAGLSKGDNFDLVISAFKAVAVLVRDAKYHIIDVNQLKVLLLYAEQDIHDHERQATAFSLLRSIIARKLDVSEMADVMGKVAELSIISELEHVRAQARSVFHQYMMDYPLGDSLEKHIGFYISQMSYEMKYGRQSAIEMIHTFINSFPVKVLNTQSGTLLITLGARLVNDDDPDCRKAVADCIVSMLQKLPKEDYEPLFDIVTTWLKDKNLSHRRLAAQLCGLFVTVEKSAFETRIPRLSPLILKQFGLESGPGKFVKLQKEKKNQETEEYQHVKDHHLFQVLQFLLKLCANCPAFLRNKELIENLAVHIQTLLSYPHEWVRLAAAQFLGYVLSTMDTERLSKLLLERKIEDSGFLYSDPENALKSLTLDLCDQLQPGVTNDLAEQVVKNLVFVARVLQHIPLKASDSDSKLNLLWLAKRMRKIVNSEIVEKASVIVLRTEVFKWIAGVITALDMEKVRPVLHHLMAPLVRELITTEEKNAPLRQLAKEVTNMLKKKIGMEEYTQVLSKLQQNLSVKRAERKRARTQLAVTDPEIFAKKKLKRQERKKESKKRKMAEMKGKKLFKKRKVLDMELDSSEIF</sequence>
<evidence type="ECO:0000259" key="2">
    <source>
        <dbReference type="Pfam" id="PF07539"/>
    </source>
</evidence>
<evidence type="ECO:0000259" key="4">
    <source>
        <dbReference type="Pfam" id="PF23099"/>
    </source>
</evidence>